<protein>
    <recommendedName>
        <fullName evidence="3">Secreted protein</fullName>
    </recommendedName>
</protein>
<dbReference type="RefSeq" id="WP_380122283.1">
    <property type="nucleotide sequence ID" value="NZ_JBHSIU010000050.1"/>
</dbReference>
<organism evidence="1 2">
    <name type="scientific">Dactylosporangium cerinum</name>
    <dbReference type="NCBI Taxonomy" id="1434730"/>
    <lineage>
        <taxon>Bacteria</taxon>
        <taxon>Bacillati</taxon>
        <taxon>Actinomycetota</taxon>
        <taxon>Actinomycetes</taxon>
        <taxon>Micromonosporales</taxon>
        <taxon>Micromonosporaceae</taxon>
        <taxon>Dactylosporangium</taxon>
    </lineage>
</organism>
<dbReference type="EMBL" id="JBHSIU010000050">
    <property type="protein sequence ID" value="MFC5003346.1"/>
    <property type="molecule type" value="Genomic_DNA"/>
</dbReference>
<reference evidence="2" key="1">
    <citation type="journal article" date="2019" name="Int. J. Syst. Evol. Microbiol.">
        <title>The Global Catalogue of Microorganisms (GCM) 10K type strain sequencing project: providing services to taxonomists for standard genome sequencing and annotation.</title>
        <authorList>
            <consortium name="The Broad Institute Genomics Platform"/>
            <consortium name="The Broad Institute Genome Sequencing Center for Infectious Disease"/>
            <person name="Wu L."/>
            <person name="Ma J."/>
        </authorList>
    </citation>
    <scope>NUCLEOTIDE SEQUENCE [LARGE SCALE GENOMIC DNA]</scope>
    <source>
        <strain evidence="2">CGMCC 4.7152</strain>
    </source>
</reference>
<evidence type="ECO:0000313" key="2">
    <source>
        <dbReference type="Proteomes" id="UP001595912"/>
    </source>
</evidence>
<evidence type="ECO:0000313" key="1">
    <source>
        <dbReference type="EMBL" id="MFC5003346.1"/>
    </source>
</evidence>
<proteinExistence type="predicted"/>
<keyword evidence="2" id="KW-1185">Reference proteome</keyword>
<evidence type="ECO:0008006" key="3">
    <source>
        <dbReference type="Google" id="ProtNLM"/>
    </source>
</evidence>
<gene>
    <name evidence="1" type="ORF">ACFPIJ_36645</name>
</gene>
<dbReference type="Proteomes" id="UP001595912">
    <property type="component" value="Unassembled WGS sequence"/>
</dbReference>
<accession>A0ABV9W8C0</accession>
<sequence>MSSSALSAAAAIAAAVISLATLVVTTVVTSRREQHKWVRNALTDAFVAFLDASWRGTDALAAREGEEELAKAYADMRSNLTRLRLLASAPVVAAGVELLRSQRAAMTAQEGTTTAALEQCTLGRRKVVEAAKQEMGLR</sequence>
<comment type="caution">
    <text evidence="1">The sequence shown here is derived from an EMBL/GenBank/DDBJ whole genome shotgun (WGS) entry which is preliminary data.</text>
</comment>
<name>A0ABV9W8C0_9ACTN</name>